<feature type="compositionally biased region" description="Low complexity" evidence="1">
    <location>
        <begin position="53"/>
        <end position="65"/>
    </location>
</feature>
<name>A0ABX9EBR5_9PSEU</name>
<gene>
    <name evidence="2" type="ORF">C8D87_104501</name>
</gene>
<dbReference type="Proteomes" id="UP000248714">
    <property type="component" value="Unassembled WGS sequence"/>
</dbReference>
<evidence type="ECO:0000313" key="2">
    <source>
        <dbReference type="EMBL" id="RAS65950.1"/>
    </source>
</evidence>
<sequence>MSTLAFMCRPAVQPQTNIVAVSTATDPYNAAVSEKDPNAEAGGVRPGHGLAGPGARRAPGRTGSALNASGAEAFEPVEEQVEGELELDLAVAPPQRGIGAVVHLGRHHGREMRHLLRERGKLRL</sequence>
<comment type="caution">
    <text evidence="2">The sequence shown here is derived from an EMBL/GenBank/DDBJ whole genome shotgun (WGS) entry which is preliminary data.</text>
</comment>
<evidence type="ECO:0000256" key="1">
    <source>
        <dbReference type="SAM" id="MobiDB-lite"/>
    </source>
</evidence>
<protein>
    <submittedName>
        <fullName evidence="2">Uncharacterized protein</fullName>
    </submittedName>
</protein>
<reference evidence="2 3" key="1">
    <citation type="submission" date="2018-06" db="EMBL/GenBank/DDBJ databases">
        <title>Genomic Encyclopedia of Type Strains, Phase IV (KMG-IV): sequencing the most valuable type-strain genomes for metagenomic binning, comparative biology and taxonomic classification.</title>
        <authorList>
            <person name="Goeker M."/>
        </authorList>
    </citation>
    <scope>NUCLEOTIDE SEQUENCE [LARGE SCALE GENOMIC DNA]</scope>
    <source>
        <strain evidence="2 3">DSM 45479</strain>
    </source>
</reference>
<proteinExistence type="predicted"/>
<feature type="region of interest" description="Disordered" evidence="1">
    <location>
        <begin position="33"/>
        <end position="66"/>
    </location>
</feature>
<dbReference type="EMBL" id="QLTT01000004">
    <property type="protein sequence ID" value="RAS65950.1"/>
    <property type="molecule type" value="Genomic_DNA"/>
</dbReference>
<organism evidence="2 3">
    <name type="scientific">Lentzea atacamensis</name>
    <dbReference type="NCBI Taxonomy" id="531938"/>
    <lineage>
        <taxon>Bacteria</taxon>
        <taxon>Bacillati</taxon>
        <taxon>Actinomycetota</taxon>
        <taxon>Actinomycetes</taxon>
        <taxon>Pseudonocardiales</taxon>
        <taxon>Pseudonocardiaceae</taxon>
        <taxon>Lentzea</taxon>
    </lineage>
</organism>
<keyword evidence="3" id="KW-1185">Reference proteome</keyword>
<evidence type="ECO:0000313" key="3">
    <source>
        <dbReference type="Proteomes" id="UP000248714"/>
    </source>
</evidence>
<accession>A0ABX9EBR5</accession>